<feature type="transmembrane region" description="Helical" evidence="7">
    <location>
        <begin position="451"/>
        <end position="471"/>
    </location>
</feature>
<proteinExistence type="inferred from homology"/>
<feature type="domain" description="ABC3 transporter permease C-terminal" evidence="8">
    <location>
        <begin position="311"/>
        <end position="432"/>
    </location>
</feature>
<dbReference type="InterPro" id="IPR003838">
    <property type="entry name" value="ABC3_permease_C"/>
</dbReference>
<dbReference type="GO" id="GO:0005886">
    <property type="term" value="C:plasma membrane"/>
    <property type="evidence" value="ECO:0007669"/>
    <property type="project" value="UniProtKB-SubCell"/>
</dbReference>
<dbReference type="PANTHER" id="PTHR30572:SF4">
    <property type="entry name" value="ABC TRANSPORTER PERMEASE YTRF"/>
    <property type="match status" value="1"/>
</dbReference>
<sequence length="901" mass="96431">VFRLTLRNIARRKLRYALTTLAVVLGVAFLSTSFFLTDKIRDTFDELATDITGDLDLVVRTSLGEGERLNRLPIPEELESIVADVPGVAGVDPRIAMWNVIPIIPADDVEKARAVPSRGAPQFGMIYSEVPGLSQLFLIEGRAPERVGSLDDDPKLVAEFVMDARTAEDHRFTIGETYRISSPTGLRDFVLVGIVNFGDPDENKTVGANISAFDRLTAQEFLDMEGLFDEIDVTIEPGTDRDVVQSAIQAELDAAKDAFLVELSAMPEEFQALLAPYLEAELEVITSDQQVEESRTDFDLFITVISSVLLAFAIIAVVVSTFIINNTFSIVLGQRVRELALLRTLGATGRQVSRSIRFEGLVIGTVATVLGLVGGYLLAMLLRFLLISTGFGELPGSIPIRPRTLVIAAVVGIGTTVASTIGPSRRVRSIPPVAALRDDVRLTPTGLRRRLQAGGLVALLGVALLAVGMTVDLGTRPLLFSLGLGALGTFLGVYMLSPVVARPVADLLGRQIQRIYRIPGRLARDNARRSPRRTAATAAALTVGLALVSMAAVVSDSMKATFVQALEDGIEADLFVFTASFSPTGGLPDKLSEELVGLADERPDLVASTAVYRFALGGMTIDGDPKDVGGVDLALIDAHMDLGIVDGDPANPPTGGAVFSLLLHIDPAADLGVDVGSLVDVGFPGGYEEAFSVGAVFDDSTMMGNWVIDNDAFDRFLPRAPDNSISLAYAAGADPDAARNLVHAVTDDYPQANVMNGNELREQMEGRLDQLLSIITVFLGLSLFIAVLGITNTLALSVYERTRELGLLRAIGMTRRQLRRMVRWEAVIIALFGGLLGVGMGVLFGLAAIAAIPETFVDVVSVPYRSLLGYLLVSGLFGMLAAILPARRAARLNILDAISHA</sequence>
<evidence type="ECO:0000256" key="6">
    <source>
        <dbReference type="ARBA" id="ARBA00038076"/>
    </source>
</evidence>
<dbReference type="EMBL" id="UINC01008736">
    <property type="protein sequence ID" value="SVA39284.1"/>
    <property type="molecule type" value="Genomic_DNA"/>
</dbReference>
<keyword evidence="4 7" id="KW-1133">Transmembrane helix</keyword>
<dbReference type="Pfam" id="PF02687">
    <property type="entry name" value="FtsX"/>
    <property type="match status" value="2"/>
</dbReference>
<feature type="transmembrane region" description="Helical" evidence="7">
    <location>
        <begin position="477"/>
        <end position="501"/>
    </location>
</feature>
<feature type="domain" description="ABC3 transporter permease C-terminal" evidence="8">
    <location>
        <begin position="777"/>
        <end position="894"/>
    </location>
</feature>
<name>A0A381VGD5_9ZZZZ</name>
<feature type="transmembrane region" description="Helical" evidence="7">
    <location>
        <begin position="534"/>
        <end position="554"/>
    </location>
</feature>
<dbReference type="Pfam" id="PF12704">
    <property type="entry name" value="MacB_PCD"/>
    <property type="match status" value="1"/>
</dbReference>
<evidence type="ECO:0000259" key="9">
    <source>
        <dbReference type="Pfam" id="PF12704"/>
    </source>
</evidence>
<dbReference type="GO" id="GO:0022857">
    <property type="term" value="F:transmembrane transporter activity"/>
    <property type="evidence" value="ECO:0007669"/>
    <property type="project" value="TreeGrafter"/>
</dbReference>
<evidence type="ECO:0000256" key="5">
    <source>
        <dbReference type="ARBA" id="ARBA00023136"/>
    </source>
</evidence>
<gene>
    <name evidence="10" type="ORF">METZ01_LOCUS92138</name>
</gene>
<dbReference type="InterPro" id="IPR050250">
    <property type="entry name" value="Macrolide_Exporter_MacB"/>
</dbReference>
<feature type="transmembrane region" description="Helical" evidence="7">
    <location>
        <begin position="771"/>
        <end position="799"/>
    </location>
</feature>
<evidence type="ECO:0000256" key="2">
    <source>
        <dbReference type="ARBA" id="ARBA00022475"/>
    </source>
</evidence>
<dbReference type="PANTHER" id="PTHR30572">
    <property type="entry name" value="MEMBRANE COMPONENT OF TRANSPORTER-RELATED"/>
    <property type="match status" value="1"/>
</dbReference>
<dbReference type="InterPro" id="IPR025857">
    <property type="entry name" value="MacB_PCD"/>
</dbReference>
<organism evidence="10">
    <name type="scientific">marine metagenome</name>
    <dbReference type="NCBI Taxonomy" id="408172"/>
    <lineage>
        <taxon>unclassified sequences</taxon>
        <taxon>metagenomes</taxon>
        <taxon>ecological metagenomes</taxon>
    </lineage>
</organism>
<keyword evidence="3 7" id="KW-0812">Transmembrane</keyword>
<feature type="transmembrane region" description="Helical" evidence="7">
    <location>
        <begin position="300"/>
        <end position="324"/>
    </location>
</feature>
<comment type="subcellular location">
    <subcellularLocation>
        <location evidence="1">Cell membrane</location>
        <topology evidence="1">Multi-pass membrane protein</topology>
    </subcellularLocation>
</comment>
<reference evidence="10" key="1">
    <citation type="submission" date="2018-05" db="EMBL/GenBank/DDBJ databases">
        <authorList>
            <person name="Lanie J.A."/>
            <person name="Ng W.-L."/>
            <person name="Kazmierczak K.M."/>
            <person name="Andrzejewski T.M."/>
            <person name="Davidsen T.M."/>
            <person name="Wayne K.J."/>
            <person name="Tettelin H."/>
            <person name="Glass J.I."/>
            <person name="Rusch D."/>
            <person name="Podicherti R."/>
            <person name="Tsui H.-C.T."/>
            <person name="Winkler M.E."/>
        </authorList>
    </citation>
    <scope>NUCLEOTIDE SEQUENCE</scope>
</reference>
<evidence type="ECO:0008006" key="11">
    <source>
        <dbReference type="Google" id="ProtNLM"/>
    </source>
</evidence>
<keyword evidence="2" id="KW-1003">Cell membrane</keyword>
<keyword evidence="5 7" id="KW-0472">Membrane</keyword>
<feature type="non-terminal residue" evidence="10">
    <location>
        <position position="1"/>
    </location>
</feature>
<feature type="transmembrane region" description="Helical" evidence="7">
    <location>
        <begin position="360"/>
        <end position="385"/>
    </location>
</feature>
<feature type="domain" description="MacB-like periplasmic core" evidence="9">
    <location>
        <begin position="17"/>
        <end position="250"/>
    </location>
</feature>
<feature type="transmembrane region" description="Helical" evidence="7">
    <location>
        <begin position="826"/>
        <end position="852"/>
    </location>
</feature>
<evidence type="ECO:0000256" key="7">
    <source>
        <dbReference type="SAM" id="Phobius"/>
    </source>
</evidence>
<feature type="transmembrane region" description="Helical" evidence="7">
    <location>
        <begin position="864"/>
        <end position="884"/>
    </location>
</feature>
<feature type="transmembrane region" description="Helical" evidence="7">
    <location>
        <begin position="405"/>
        <end position="422"/>
    </location>
</feature>
<dbReference type="AlphaFoldDB" id="A0A381VGD5"/>
<accession>A0A381VGD5</accession>
<feature type="transmembrane region" description="Helical" evidence="7">
    <location>
        <begin position="16"/>
        <end position="36"/>
    </location>
</feature>
<evidence type="ECO:0000256" key="1">
    <source>
        <dbReference type="ARBA" id="ARBA00004651"/>
    </source>
</evidence>
<protein>
    <recommendedName>
        <fullName evidence="11">ABC3 transporter permease protein domain-containing protein</fullName>
    </recommendedName>
</protein>
<comment type="similarity">
    <text evidence="6">Belongs to the ABC-4 integral membrane protein family.</text>
</comment>
<evidence type="ECO:0000313" key="10">
    <source>
        <dbReference type="EMBL" id="SVA39284.1"/>
    </source>
</evidence>
<evidence type="ECO:0000256" key="4">
    <source>
        <dbReference type="ARBA" id="ARBA00022989"/>
    </source>
</evidence>
<evidence type="ECO:0000256" key="3">
    <source>
        <dbReference type="ARBA" id="ARBA00022692"/>
    </source>
</evidence>
<evidence type="ECO:0000259" key="8">
    <source>
        <dbReference type="Pfam" id="PF02687"/>
    </source>
</evidence>